<dbReference type="EMBL" id="CP036291">
    <property type="protein sequence ID" value="QDU91389.1"/>
    <property type="molecule type" value="Genomic_DNA"/>
</dbReference>
<organism evidence="1 2">
    <name type="scientific">Pirellulimonas nuda</name>
    <dbReference type="NCBI Taxonomy" id="2528009"/>
    <lineage>
        <taxon>Bacteria</taxon>
        <taxon>Pseudomonadati</taxon>
        <taxon>Planctomycetota</taxon>
        <taxon>Planctomycetia</taxon>
        <taxon>Pirellulales</taxon>
        <taxon>Lacipirellulaceae</taxon>
        <taxon>Pirellulimonas</taxon>
    </lineage>
</organism>
<gene>
    <name evidence="1" type="ORF">Pla175_48110</name>
</gene>
<dbReference type="AlphaFoldDB" id="A0A518DIT2"/>
<evidence type="ECO:0000313" key="2">
    <source>
        <dbReference type="Proteomes" id="UP000317429"/>
    </source>
</evidence>
<reference evidence="1 2" key="1">
    <citation type="submission" date="2019-02" db="EMBL/GenBank/DDBJ databases">
        <title>Deep-cultivation of Planctomycetes and their phenomic and genomic characterization uncovers novel biology.</title>
        <authorList>
            <person name="Wiegand S."/>
            <person name="Jogler M."/>
            <person name="Boedeker C."/>
            <person name="Pinto D."/>
            <person name="Vollmers J."/>
            <person name="Rivas-Marin E."/>
            <person name="Kohn T."/>
            <person name="Peeters S.H."/>
            <person name="Heuer A."/>
            <person name="Rast P."/>
            <person name="Oberbeckmann S."/>
            <person name="Bunk B."/>
            <person name="Jeske O."/>
            <person name="Meyerdierks A."/>
            <person name="Storesund J.E."/>
            <person name="Kallscheuer N."/>
            <person name="Luecker S."/>
            <person name="Lage O.M."/>
            <person name="Pohl T."/>
            <person name="Merkel B.J."/>
            <person name="Hornburger P."/>
            <person name="Mueller R.-W."/>
            <person name="Bruemmer F."/>
            <person name="Labrenz M."/>
            <person name="Spormann A.M."/>
            <person name="Op den Camp H."/>
            <person name="Overmann J."/>
            <person name="Amann R."/>
            <person name="Jetten M.S.M."/>
            <person name="Mascher T."/>
            <person name="Medema M.H."/>
            <person name="Devos D.P."/>
            <person name="Kaster A.-K."/>
            <person name="Ovreas L."/>
            <person name="Rohde M."/>
            <person name="Galperin M.Y."/>
            <person name="Jogler C."/>
        </authorList>
    </citation>
    <scope>NUCLEOTIDE SEQUENCE [LARGE SCALE GENOMIC DNA]</scope>
    <source>
        <strain evidence="1 2">Pla175</strain>
    </source>
</reference>
<name>A0A518DIT2_9BACT</name>
<dbReference type="RefSeq" id="WP_145291446.1">
    <property type="nucleotide sequence ID" value="NZ_CP036291.1"/>
</dbReference>
<evidence type="ECO:0000313" key="1">
    <source>
        <dbReference type="EMBL" id="QDU91389.1"/>
    </source>
</evidence>
<proteinExistence type="predicted"/>
<dbReference type="InterPro" id="IPR013424">
    <property type="entry name" value="Ice-binding_C"/>
</dbReference>
<dbReference type="Proteomes" id="UP000317429">
    <property type="component" value="Chromosome"/>
</dbReference>
<protein>
    <submittedName>
        <fullName evidence="1">Uncharacterized protein</fullName>
    </submittedName>
</protein>
<keyword evidence="2" id="KW-1185">Reference proteome</keyword>
<dbReference type="KEGG" id="pnd:Pla175_48110"/>
<accession>A0A518DIT2</accession>
<sequence length="316" mass="33781">MRTLPALLVLICLVALPVRVEAIDLSQFNFSQKVHDALAKVQARVDEARSKVANLPSYTIPSFTIPTFNIPSYTIPTVHIPTFPIPVITHPLDACQIADSVQGKFETDFSGLQMDYDDGLANISDFFESPEYTAVVSGVEHLISKHDIFLNGVELSIDALGRPADALNRSISRFDDLVNKIGALNLPGNAAAHVEAALGLAENRVLSIRDRLLEPQMALAGKLEGYQEFNTEMQDYLDSIIDAASENGTEVGLMTSVSAAGGVTLTNNYVYSLPVMSASATSGTQLAVSGAAVPEPAAWVLLLGVAAAAGTLRRKR</sequence>
<dbReference type="NCBIfam" id="TIGR02595">
    <property type="entry name" value="PEP_CTERM"/>
    <property type="match status" value="1"/>
</dbReference>